<dbReference type="Proteomes" id="UP001197827">
    <property type="component" value="Unassembled WGS sequence"/>
</dbReference>
<protein>
    <recommendedName>
        <fullName evidence="3">CopG family transcriptional regulator</fullName>
    </recommendedName>
</protein>
<gene>
    <name evidence="1" type="ORF">LJD74_09240</name>
</gene>
<evidence type="ECO:0008006" key="3">
    <source>
        <dbReference type="Google" id="ProtNLM"/>
    </source>
</evidence>
<name>A0AAW4VNB9_9FIRM</name>
<organism evidence="1 2">
    <name type="scientific">Faecalibacillus intestinalis</name>
    <dbReference type="NCBI Taxonomy" id="1982626"/>
    <lineage>
        <taxon>Bacteria</taxon>
        <taxon>Bacillati</taxon>
        <taxon>Bacillota</taxon>
        <taxon>Erysipelotrichia</taxon>
        <taxon>Erysipelotrichales</taxon>
        <taxon>Coprobacillaceae</taxon>
        <taxon>Faecalibacillus</taxon>
    </lineage>
</organism>
<dbReference type="AlphaFoldDB" id="A0AAW4VNB9"/>
<accession>A0AAW4VNB9</accession>
<sequence length="53" mass="6131">MAETREKITFLVSKEQKEKLIQYINISDDKGITDFILSAMEFYGGYCMTSQKS</sequence>
<comment type="caution">
    <text evidence="1">The sequence shown here is derived from an EMBL/GenBank/DDBJ whole genome shotgun (WGS) entry which is preliminary data.</text>
</comment>
<evidence type="ECO:0000313" key="1">
    <source>
        <dbReference type="EMBL" id="MCB8562178.1"/>
    </source>
</evidence>
<reference evidence="1" key="1">
    <citation type="submission" date="2021-10" db="EMBL/GenBank/DDBJ databases">
        <title>Collection of gut derived symbiotic bacterial strains cultured from healthy donors.</title>
        <authorList>
            <person name="Lin H."/>
            <person name="Littmann E."/>
            <person name="Kohout C."/>
            <person name="Pamer E.G."/>
        </authorList>
    </citation>
    <scope>NUCLEOTIDE SEQUENCE</scope>
    <source>
        <strain evidence="1">DFI.5.2</strain>
    </source>
</reference>
<proteinExistence type="predicted"/>
<dbReference type="EMBL" id="JAJDKQ010000017">
    <property type="protein sequence ID" value="MCB8562178.1"/>
    <property type="molecule type" value="Genomic_DNA"/>
</dbReference>
<evidence type="ECO:0000313" key="2">
    <source>
        <dbReference type="Proteomes" id="UP001197827"/>
    </source>
</evidence>
<dbReference type="RefSeq" id="WP_158546537.1">
    <property type="nucleotide sequence ID" value="NZ_JADPGJ010000016.1"/>
</dbReference>